<sequence length="9" mass="1098">MHQADVRLE</sequence>
<reference evidence="1" key="1">
    <citation type="submission" date="2019-09" db="EMBL/GenBank/DDBJ databases">
        <authorList>
            <person name="Zhang L."/>
        </authorList>
    </citation>
    <scope>NUCLEOTIDE SEQUENCE</scope>
</reference>
<proteinExistence type="predicted"/>
<name>A0A5K0YJY9_9MAGN</name>
<protein>
    <submittedName>
        <fullName evidence="1">Uncharacterized protein</fullName>
    </submittedName>
</protein>
<dbReference type="EMBL" id="LR721777">
    <property type="protein sequence ID" value="VVV77374.1"/>
    <property type="molecule type" value="Genomic_DNA"/>
</dbReference>
<organism evidence="1">
    <name type="scientific">Nymphaea colorata</name>
    <name type="common">pocket water lily</name>
    <dbReference type="NCBI Taxonomy" id="210225"/>
    <lineage>
        <taxon>Eukaryota</taxon>
        <taxon>Viridiplantae</taxon>
        <taxon>Streptophyta</taxon>
        <taxon>Embryophyta</taxon>
        <taxon>Tracheophyta</taxon>
        <taxon>Spermatophyta</taxon>
        <taxon>Magnoliopsida</taxon>
        <taxon>Nymphaeales</taxon>
        <taxon>Nymphaeaceae</taxon>
        <taxon>Nymphaea</taxon>
    </lineage>
</organism>
<evidence type="ECO:0000313" key="1">
    <source>
        <dbReference type="EMBL" id="VVV77374.1"/>
    </source>
</evidence>
<accession>A0A5K0YJY9</accession>
<gene>
    <name evidence="1" type="ORF">NYM_LOCUS7687</name>
</gene>